<keyword evidence="10" id="KW-1185">Reference proteome</keyword>
<dbReference type="GO" id="GO:0016020">
    <property type="term" value="C:membrane"/>
    <property type="evidence" value="ECO:0007669"/>
    <property type="project" value="UniProtKB-SubCell"/>
</dbReference>
<dbReference type="InterPro" id="IPR023494">
    <property type="entry name" value="Cyt_c_bgen_Ccs1/CcsB/ResB"/>
</dbReference>
<evidence type="ECO:0000313" key="9">
    <source>
        <dbReference type="EMBL" id="GGA02190.1"/>
    </source>
</evidence>
<dbReference type="PANTHER" id="PTHR31566:SF0">
    <property type="entry name" value="CYTOCHROME C BIOGENESIS PROTEIN CCS1, CHLOROPLASTIC"/>
    <property type="match status" value="1"/>
</dbReference>
<sequence length="551" mass="60518">MSGPADRVDSFAADADTSGEGTGAPAGAAGGPQDGKAAPPDIGVIGMLRWAWRQLTTMRVALMLLLLLALAAVPGSLFPQRIQDPSQVAQYIQENGAVGEWLDRLQLFDVYSSIWFSAIYILLMVSLIGCILPRTKVHWQAMRARPPKAPRRLSRMPAYRELELNGDRESVLDAAERILKRRGYRVDRRGDHLAAERGYLRETGNIIFHVALLGIVIAVALGSLFGWSGQRILVEEESFSNSLVSYDYFEPGAYFDPDRLQDFRFRLDEFHASFDTVAEGNQFGQPREFTALVTTTEDGQERQQIMRVNEPVRMDGANVYLVGNGYAPVMTVRDGSGEVVFSGAVTFLPQDGVYTSRGVIKVPDSSPEQLGFVGILLPTVSQDPETGELVSTFADLVNPYMVLSAYAGDLGLDSGIPQSVYSLDPENMRELQDPQTGEPLTLQLREGETAQLPEGLGSVTYEGTRRYVALDIRHDPVQGVTLVFSVLAFLGLTASLFVPRRRAWIRVASDSSKEPDDAVRVEVAALARGDDPRLRPEVSRLVVELQSAVPK</sequence>
<evidence type="ECO:0000256" key="7">
    <source>
        <dbReference type="SAM" id="Phobius"/>
    </source>
</evidence>
<dbReference type="InterPro" id="IPR007816">
    <property type="entry name" value="ResB-like_domain"/>
</dbReference>
<feature type="transmembrane region" description="Helical" evidence="7">
    <location>
        <begin position="114"/>
        <end position="133"/>
    </location>
</feature>
<dbReference type="Pfam" id="PF05140">
    <property type="entry name" value="ResB"/>
    <property type="match status" value="1"/>
</dbReference>
<evidence type="ECO:0000256" key="6">
    <source>
        <dbReference type="SAM" id="MobiDB-lite"/>
    </source>
</evidence>
<dbReference type="Proteomes" id="UP000616114">
    <property type="component" value="Unassembled WGS sequence"/>
</dbReference>
<proteinExistence type="predicted"/>
<dbReference type="EMBL" id="BMFY01000001">
    <property type="protein sequence ID" value="GGA02190.1"/>
    <property type="molecule type" value="Genomic_DNA"/>
</dbReference>
<dbReference type="PANTHER" id="PTHR31566">
    <property type="entry name" value="CYTOCHROME C BIOGENESIS PROTEIN CCS1, CHLOROPLASTIC"/>
    <property type="match status" value="1"/>
</dbReference>
<comment type="subcellular location">
    <subcellularLocation>
        <location evidence="1">Membrane</location>
        <topology evidence="1">Multi-pass membrane protein</topology>
    </subcellularLocation>
</comment>
<evidence type="ECO:0000256" key="5">
    <source>
        <dbReference type="ARBA" id="ARBA00023136"/>
    </source>
</evidence>
<evidence type="ECO:0000313" key="10">
    <source>
        <dbReference type="Proteomes" id="UP000616114"/>
    </source>
</evidence>
<keyword evidence="3" id="KW-0201">Cytochrome c-type biogenesis</keyword>
<feature type="region of interest" description="Disordered" evidence="6">
    <location>
        <begin position="1"/>
        <end position="35"/>
    </location>
</feature>
<evidence type="ECO:0000256" key="4">
    <source>
        <dbReference type="ARBA" id="ARBA00022989"/>
    </source>
</evidence>
<feature type="transmembrane region" description="Helical" evidence="7">
    <location>
        <begin position="479"/>
        <end position="498"/>
    </location>
</feature>
<feature type="domain" description="ResB-like" evidence="8">
    <location>
        <begin position="58"/>
        <end position="538"/>
    </location>
</feature>
<feature type="transmembrane region" description="Helical" evidence="7">
    <location>
        <begin position="57"/>
        <end position="78"/>
    </location>
</feature>
<dbReference type="AlphaFoldDB" id="A0A8J2XJI9"/>
<keyword evidence="2 7" id="KW-0812">Transmembrane</keyword>
<reference evidence="9" key="2">
    <citation type="submission" date="2020-09" db="EMBL/GenBank/DDBJ databases">
        <authorList>
            <person name="Sun Q."/>
            <person name="Zhou Y."/>
        </authorList>
    </citation>
    <scope>NUCLEOTIDE SEQUENCE</scope>
    <source>
        <strain evidence="9">CGMCC 1.12785</strain>
    </source>
</reference>
<name>A0A8J2XJI9_9MICO</name>
<reference evidence="9" key="1">
    <citation type="journal article" date="2014" name="Int. J. Syst. Evol. Microbiol.">
        <title>Complete genome sequence of Corynebacterium casei LMG S-19264T (=DSM 44701T), isolated from a smear-ripened cheese.</title>
        <authorList>
            <consortium name="US DOE Joint Genome Institute (JGI-PGF)"/>
            <person name="Walter F."/>
            <person name="Albersmeier A."/>
            <person name="Kalinowski J."/>
            <person name="Ruckert C."/>
        </authorList>
    </citation>
    <scope>NUCLEOTIDE SEQUENCE</scope>
    <source>
        <strain evidence="9">CGMCC 1.12785</strain>
    </source>
</reference>
<evidence type="ECO:0000256" key="3">
    <source>
        <dbReference type="ARBA" id="ARBA00022748"/>
    </source>
</evidence>
<evidence type="ECO:0000256" key="2">
    <source>
        <dbReference type="ARBA" id="ARBA00022692"/>
    </source>
</evidence>
<keyword evidence="5 7" id="KW-0472">Membrane</keyword>
<feature type="transmembrane region" description="Helical" evidence="7">
    <location>
        <begin position="206"/>
        <end position="227"/>
    </location>
</feature>
<accession>A0A8J2XJI9</accession>
<protein>
    <submittedName>
        <fullName evidence="9">Cytochrome c biogenesis protein ResB</fullName>
    </submittedName>
</protein>
<comment type="caution">
    <text evidence="9">The sequence shown here is derived from an EMBL/GenBank/DDBJ whole genome shotgun (WGS) entry which is preliminary data.</text>
</comment>
<gene>
    <name evidence="9" type="ORF">GCM10011333_00900</name>
</gene>
<evidence type="ECO:0000259" key="8">
    <source>
        <dbReference type="Pfam" id="PF05140"/>
    </source>
</evidence>
<organism evidence="9 10">
    <name type="scientific">Sediminivirga luteola</name>
    <dbReference type="NCBI Taxonomy" id="1774748"/>
    <lineage>
        <taxon>Bacteria</taxon>
        <taxon>Bacillati</taxon>
        <taxon>Actinomycetota</taxon>
        <taxon>Actinomycetes</taxon>
        <taxon>Micrococcales</taxon>
        <taxon>Brevibacteriaceae</taxon>
        <taxon>Sediminivirga</taxon>
    </lineage>
</organism>
<dbReference type="GO" id="GO:0017004">
    <property type="term" value="P:cytochrome complex assembly"/>
    <property type="evidence" value="ECO:0007669"/>
    <property type="project" value="UniProtKB-KW"/>
</dbReference>
<evidence type="ECO:0000256" key="1">
    <source>
        <dbReference type="ARBA" id="ARBA00004141"/>
    </source>
</evidence>
<dbReference type="RefSeq" id="WP_188548956.1">
    <property type="nucleotide sequence ID" value="NZ_BMFY01000001.1"/>
</dbReference>
<feature type="compositionally biased region" description="Gly residues" evidence="6">
    <location>
        <begin position="20"/>
        <end position="33"/>
    </location>
</feature>
<keyword evidence="4 7" id="KW-1133">Transmembrane helix</keyword>